<comment type="caution">
    <text evidence="3">The sequence shown here is derived from an EMBL/GenBank/DDBJ whole genome shotgun (WGS) entry which is preliminary data.</text>
</comment>
<evidence type="ECO:0000256" key="1">
    <source>
        <dbReference type="ARBA" id="ARBA00008164"/>
    </source>
</evidence>
<name>A0AAD5R0D4_PARTN</name>
<dbReference type="InterPro" id="IPR032435">
    <property type="entry name" value="STML2-like_C"/>
</dbReference>
<dbReference type="GO" id="GO:0007005">
    <property type="term" value="P:mitochondrion organization"/>
    <property type="evidence" value="ECO:0007669"/>
    <property type="project" value="TreeGrafter"/>
</dbReference>
<dbReference type="PANTHER" id="PTHR43327:SF10">
    <property type="entry name" value="STOMATIN-LIKE PROTEIN 2, MITOCHONDRIAL"/>
    <property type="match status" value="1"/>
</dbReference>
<dbReference type="InterPro" id="IPR050710">
    <property type="entry name" value="Band7/mec-2_domain"/>
</dbReference>
<dbReference type="Proteomes" id="UP001196413">
    <property type="component" value="Unassembled WGS sequence"/>
</dbReference>
<dbReference type="Pfam" id="PF16200">
    <property type="entry name" value="Band_7_C"/>
    <property type="match status" value="1"/>
</dbReference>
<gene>
    <name evidence="3" type="primary">STOML2_2</name>
    <name evidence="3" type="ORF">KIN20_027934</name>
</gene>
<proteinExistence type="inferred from homology"/>
<dbReference type="GO" id="GO:0005739">
    <property type="term" value="C:mitochondrion"/>
    <property type="evidence" value="ECO:0007669"/>
    <property type="project" value="TreeGrafter"/>
</dbReference>
<keyword evidence="4" id="KW-1185">Reference proteome</keyword>
<reference evidence="3" key="1">
    <citation type="submission" date="2021-06" db="EMBL/GenBank/DDBJ databases">
        <title>Parelaphostrongylus tenuis whole genome reference sequence.</title>
        <authorList>
            <person name="Garwood T.J."/>
            <person name="Larsen P.A."/>
            <person name="Fountain-Jones N.M."/>
            <person name="Garbe J.R."/>
            <person name="Macchietto M.G."/>
            <person name="Kania S.A."/>
            <person name="Gerhold R.W."/>
            <person name="Richards J.E."/>
            <person name="Wolf T.M."/>
        </authorList>
    </citation>
    <scope>NUCLEOTIDE SEQUENCE</scope>
    <source>
        <strain evidence="3">MNPRO001-30</strain>
        <tissue evidence="3">Meninges</tissue>
    </source>
</reference>
<dbReference type="EMBL" id="JAHQIW010005772">
    <property type="protein sequence ID" value="KAJ1367083.1"/>
    <property type="molecule type" value="Genomic_DNA"/>
</dbReference>
<dbReference type="PANTHER" id="PTHR43327">
    <property type="entry name" value="STOMATIN-LIKE PROTEIN 2, MITOCHONDRIAL"/>
    <property type="match status" value="1"/>
</dbReference>
<dbReference type="AlphaFoldDB" id="A0AAD5R0D4"/>
<evidence type="ECO:0000313" key="4">
    <source>
        <dbReference type="Proteomes" id="UP001196413"/>
    </source>
</evidence>
<organism evidence="3 4">
    <name type="scientific">Parelaphostrongylus tenuis</name>
    <name type="common">Meningeal worm</name>
    <dbReference type="NCBI Taxonomy" id="148309"/>
    <lineage>
        <taxon>Eukaryota</taxon>
        <taxon>Metazoa</taxon>
        <taxon>Ecdysozoa</taxon>
        <taxon>Nematoda</taxon>
        <taxon>Chromadorea</taxon>
        <taxon>Rhabditida</taxon>
        <taxon>Rhabditina</taxon>
        <taxon>Rhabditomorpha</taxon>
        <taxon>Strongyloidea</taxon>
        <taxon>Metastrongylidae</taxon>
        <taxon>Parelaphostrongylus</taxon>
    </lineage>
</organism>
<sequence>MHMPTKIQEAMQMQVEAERKKRAAILESEGHREAAINRAEGDKRAAVLASEAKEAEQINVARGHAEAIRINAEAKAEAIERIAKALNQKGGDEAANLAVAQQYVTAFERLAKTSNTVLLPANLSEPSSMVAQALALYQSLGTKSKQQ</sequence>
<feature type="domain" description="STML2-like C-terminal extension" evidence="2">
    <location>
        <begin position="80"/>
        <end position="140"/>
    </location>
</feature>
<evidence type="ECO:0000259" key="2">
    <source>
        <dbReference type="Pfam" id="PF16200"/>
    </source>
</evidence>
<accession>A0AAD5R0D4</accession>
<protein>
    <submittedName>
        <fullName evidence="3">Stomatin-like protein 2, mitochondrial</fullName>
    </submittedName>
</protein>
<comment type="similarity">
    <text evidence="1">Belongs to the band 7/mec-2 family.</text>
</comment>
<evidence type="ECO:0000313" key="3">
    <source>
        <dbReference type="EMBL" id="KAJ1367083.1"/>
    </source>
</evidence>